<evidence type="ECO:0000313" key="1">
    <source>
        <dbReference type="EMBL" id="JAH65993.1"/>
    </source>
</evidence>
<name>A0A0E9ULZ2_ANGAN</name>
<reference evidence="1" key="1">
    <citation type="submission" date="2014-11" db="EMBL/GenBank/DDBJ databases">
        <authorList>
            <person name="Amaro Gonzalez C."/>
        </authorList>
    </citation>
    <scope>NUCLEOTIDE SEQUENCE</scope>
</reference>
<dbReference type="AlphaFoldDB" id="A0A0E9ULZ2"/>
<dbReference type="EMBL" id="GBXM01042584">
    <property type="protein sequence ID" value="JAH65993.1"/>
    <property type="molecule type" value="Transcribed_RNA"/>
</dbReference>
<organism evidence="1">
    <name type="scientific">Anguilla anguilla</name>
    <name type="common">European freshwater eel</name>
    <name type="synonym">Muraena anguilla</name>
    <dbReference type="NCBI Taxonomy" id="7936"/>
    <lineage>
        <taxon>Eukaryota</taxon>
        <taxon>Metazoa</taxon>
        <taxon>Chordata</taxon>
        <taxon>Craniata</taxon>
        <taxon>Vertebrata</taxon>
        <taxon>Euteleostomi</taxon>
        <taxon>Actinopterygii</taxon>
        <taxon>Neopterygii</taxon>
        <taxon>Teleostei</taxon>
        <taxon>Anguilliformes</taxon>
        <taxon>Anguillidae</taxon>
        <taxon>Anguilla</taxon>
    </lineage>
</organism>
<protein>
    <submittedName>
        <fullName evidence="1">Uncharacterized protein</fullName>
    </submittedName>
</protein>
<reference evidence="1" key="2">
    <citation type="journal article" date="2015" name="Fish Shellfish Immunol.">
        <title>Early steps in the European eel (Anguilla anguilla)-Vibrio vulnificus interaction in the gills: Role of the RtxA13 toxin.</title>
        <authorList>
            <person name="Callol A."/>
            <person name="Pajuelo D."/>
            <person name="Ebbesson L."/>
            <person name="Teles M."/>
            <person name="MacKenzie S."/>
            <person name="Amaro C."/>
        </authorList>
    </citation>
    <scope>NUCLEOTIDE SEQUENCE</scope>
</reference>
<proteinExistence type="predicted"/>
<sequence>MGCYQFSPFLSGCSEPPLRSNVSWTRCCGLTLYMLRRTWMM</sequence>
<accession>A0A0E9ULZ2</accession>